<feature type="transmembrane region" description="Helical" evidence="1">
    <location>
        <begin position="26"/>
        <end position="45"/>
    </location>
</feature>
<keyword evidence="1" id="KW-0812">Transmembrane</keyword>
<protein>
    <submittedName>
        <fullName evidence="2">Uncharacterized protein</fullName>
    </submittedName>
</protein>
<accession>A0A6I4YQ11</accession>
<feature type="transmembrane region" description="Helical" evidence="1">
    <location>
        <begin position="57"/>
        <end position="76"/>
    </location>
</feature>
<dbReference type="Proteomes" id="UP000430519">
    <property type="component" value="Unassembled WGS sequence"/>
</dbReference>
<comment type="caution">
    <text evidence="2">The sequence shown here is derived from an EMBL/GenBank/DDBJ whole genome shotgun (WGS) entry which is preliminary data.</text>
</comment>
<feature type="transmembrane region" description="Helical" evidence="1">
    <location>
        <begin position="168"/>
        <end position="189"/>
    </location>
</feature>
<gene>
    <name evidence="2" type="ORF">GLX28_08210</name>
</gene>
<feature type="transmembrane region" description="Helical" evidence="1">
    <location>
        <begin position="141"/>
        <end position="162"/>
    </location>
</feature>
<evidence type="ECO:0000313" key="2">
    <source>
        <dbReference type="EMBL" id="MXV19615.1"/>
    </source>
</evidence>
<reference evidence="2 3" key="1">
    <citation type="submission" date="2019-11" db="EMBL/GenBank/DDBJ databases">
        <title>Genome sequence of Deinococcus xianganensis Y35, AI-2 producing algicidal bacterium, isolated from lake water.</title>
        <authorList>
            <person name="Li Y."/>
        </authorList>
    </citation>
    <scope>NUCLEOTIDE SEQUENCE [LARGE SCALE GENOMIC DNA]</scope>
    <source>
        <strain evidence="2 3">Y35</strain>
    </source>
</reference>
<name>A0A6I4YQ11_9DEIO</name>
<evidence type="ECO:0000313" key="3">
    <source>
        <dbReference type="Proteomes" id="UP000430519"/>
    </source>
</evidence>
<dbReference type="EMBL" id="WVHK01000023">
    <property type="protein sequence ID" value="MXV19615.1"/>
    <property type="molecule type" value="Genomic_DNA"/>
</dbReference>
<keyword evidence="3" id="KW-1185">Reference proteome</keyword>
<keyword evidence="1" id="KW-0472">Membrane</keyword>
<feature type="transmembrane region" description="Helical" evidence="1">
    <location>
        <begin position="114"/>
        <end position="134"/>
    </location>
</feature>
<evidence type="ECO:0000256" key="1">
    <source>
        <dbReference type="SAM" id="Phobius"/>
    </source>
</evidence>
<sequence length="230" mass="25317">MDTRDHDLYLLNVTGEERRSFEEKRWVFVLLTLIPLVTITTTYMVQLHQTVREPYIILLYPVLGPVMLAACLWNVLGGYSRAAENVTAAVLVVLALLHNLSFALAPLLPGTPSYVGTGSYWTLMLNAGTLLLLLPMRRAAGLVVGLSAACLALPWVLNFSAFTPYAGAMIRAQGNAVTVLLVLLCLAWYRQRFEDRAREALMLRQLMATDLLLPAAAPPDATAADLHRPT</sequence>
<proteinExistence type="predicted"/>
<feature type="transmembrane region" description="Helical" evidence="1">
    <location>
        <begin position="88"/>
        <end position="108"/>
    </location>
</feature>
<dbReference type="RefSeq" id="WP_160978427.1">
    <property type="nucleotide sequence ID" value="NZ_WVHK01000023.1"/>
</dbReference>
<dbReference type="AlphaFoldDB" id="A0A6I4YQ11"/>
<keyword evidence="1" id="KW-1133">Transmembrane helix</keyword>
<organism evidence="2 3">
    <name type="scientific">Deinococcus xianganensis</name>
    <dbReference type="NCBI Taxonomy" id="1507289"/>
    <lineage>
        <taxon>Bacteria</taxon>
        <taxon>Thermotogati</taxon>
        <taxon>Deinococcota</taxon>
        <taxon>Deinococci</taxon>
        <taxon>Deinococcales</taxon>
        <taxon>Deinococcaceae</taxon>
        <taxon>Deinococcus</taxon>
    </lineage>
</organism>